<proteinExistence type="predicted"/>
<name>A0A8J6LMF4_TENMO</name>
<reference evidence="1" key="1">
    <citation type="journal article" date="2020" name="J Insects Food Feed">
        <title>The yellow mealworm (Tenebrio molitor) genome: a resource for the emerging insects as food and feed industry.</title>
        <authorList>
            <person name="Eriksson T."/>
            <person name="Andere A."/>
            <person name="Kelstrup H."/>
            <person name="Emery V."/>
            <person name="Picard C."/>
        </authorList>
    </citation>
    <scope>NUCLEOTIDE SEQUENCE</scope>
    <source>
        <strain evidence="1">Stoneville</strain>
        <tissue evidence="1">Whole head</tissue>
    </source>
</reference>
<dbReference type="Pfam" id="PF14945">
    <property type="entry name" value="LLC1"/>
    <property type="match status" value="1"/>
</dbReference>
<reference evidence="1" key="2">
    <citation type="submission" date="2021-08" db="EMBL/GenBank/DDBJ databases">
        <authorList>
            <person name="Eriksson T."/>
        </authorList>
    </citation>
    <scope>NUCLEOTIDE SEQUENCE</scope>
    <source>
        <strain evidence="1">Stoneville</strain>
        <tissue evidence="1">Whole head</tissue>
    </source>
</reference>
<sequence length="222" mass="25779">MSLQSPDKLRHAYSSAIPSKSKIKRRKQVYVVWRCIQETGVKSGKLNLVGGRIKLFQRRKKSERGGSVEDVANPERQLERRLSFRNPSEFRQKCIVTHAHKLVQINSKEVKALVVLEDKARRDWHRKWGFLLNFDQMILEEAAKSNVSEEEYRRRTVERKNNTKGLDFVCDVKMAESVPQTSSAVIGWRSRPEDRLERTGDFYISPLQTLPPKEHATCIFLG</sequence>
<evidence type="ECO:0000313" key="1">
    <source>
        <dbReference type="EMBL" id="KAH0818121.1"/>
    </source>
</evidence>
<dbReference type="Proteomes" id="UP000719412">
    <property type="component" value="Unassembled WGS sequence"/>
</dbReference>
<accession>A0A8J6LMF4</accession>
<comment type="caution">
    <text evidence="1">The sequence shown here is derived from an EMBL/GenBank/DDBJ whole genome shotgun (WGS) entry which is preliminary data.</text>
</comment>
<dbReference type="EMBL" id="JABDTM020018337">
    <property type="protein sequence ID" value="KAH0818121.1"/>
    <property type="molecule type" value="Genomic_DNA"/>
</dbReference>
<protein>
    <submittedName>
        <fullName evidence="1">Uncharacterized protein</fullName>
    </submittedName>
</protein>
<dbReference type="AlphaFoldDB" id="A0A8J6LMF4"/>
<dbReference type="PANTHER" id="PTHR31909:SF3">
    <property type="entry name" value="SIMILAR TO PROTEIN C20ORF85 HOMOLOG"/>
    <property type="match status" value="1"/>
</dbReference>
<organism evidence="1 2">
    <name type="scientific">Tenebrio molitor</name>
    <name type="common">Yellow mealworm beetle</name>
    <dbReference type="NCBI Taxonomy" id="7067"/>
    <lineage>
        <taxon>Eukaryota</taxon>
        <taxon>Metazoa</taxon>
        <taxon>Ecdysozoa</taxon>
        <taxon>Arthropoda</taxon>
        <taxon>Hexapoda</taxon>
        <taxon>Insecta</taxon>
        <taxon>Pterygota</taxon>
        <taxon>Neoptera</taxon>
        <taxon>Endopterygota</taxon>
        <taxon>Coleoptera</taxon>
        <taxon>Polyphaga</taxon>
        <taxon>Cucujiformia</taxon>
        <taxon>Tenebrionidae</taxon>
        <taxon>Tenebrio</taxon>
    </lineage>
</organism>
<gene>
    <name evidence="1" type="ORF">GEV33_004665</name>
</gene>
<dbReference type="InterPro" id="IPR020339">
    <property type="entry name" value="C20orf85-like"/>
</dbReference>
<keyword evidence="2" id="KW-1185">Reference proteome</keyword>
<dbReference type="PANTHER" id="PTHR31909">
    <property type="entry name" value="CHROMOSOME 20 ORF85 FAMILY MEMBER"/>
    <property type="match status" value="1"/>
</dbReference>
<evidence type="ECO:0000313" key="2">
    <source>
        <dbReference type="Proteomes" id="UP000719412"/>
    </source>
</evidence>